<dbReference type="PANTHER" id="PTHR33169:SF14">
    <property type="entry name" value="TRANSCRIPTIONAL REGULATOR RV3488"/>
    <property type="match status" value="1"/>
</dbReference>
<dbReference type="EMBL" id="JBHTAJ010000051">
    <property type="protein sequence ID" value="MFC7182692.1"/>
    <property type="molecule type" value="Genomic_DNA"/>
</dbReference>
<dbReference type="InterPro" id="IPR036390">
    <property type="entry name" value="WH_DNA-bd_sf"/>
</dbReference>
<evidence type="ECO:0000313" key="3">
    <source>
        <dbReference type="Proteomes" id="UP001596435"/>
    </source>
</evidence>
<evidence type="ECO:0000313" key="2">
    <source>
        <dbReference type="EMBL" id="MFC7182692.1"/>
    </source>
</evidence>
<proteinExistence type="predicted"/>
<dbReference type="InterPro" id="IPR036388">
    <property type="entry name" value="WH-like_DNA-bd_sf"/>
</dbReference>
<dbReference type="Proteomes" id="UP001596435">
    <property type="component" value="Unassembled WGS sequence"/>
</dbReference>
<feature type="domain" description="Transcription regulator PadR N-terminal" evidence="1">
    <location>
        <begin position="26"/>
        <end position="95"/>
    </location>
</feature>
<keyword evidence="3" id="KW-1185">Reference proteome</keyword>
<accession>A0ABW2G1Z0</accession>
<comment type="caution">
    <text evidence="2">The sequence shown here is derived from an EMBL/GenBank/DDBJ whole genome shotgun (WGS) entry which is preliminary data.</text>
</comment>
<dbReference type="Pfam" id="PF03551">
    <property type="entry name" value="PadR"/>
    <property type="match status" value="1"/>
</dbReference>
<dbReference type="InterPro" id="IPR052509">
    <property type="entry name" value="Metal_resp_DNA-bind_regulator"/>
</dbReference>
<dbReference type="RefSeq" id="WP_345709185.1">
    <property type="nucleotide sequence ID" value="NZ_BAABKV010000001.1"/>
</dbReference>
<dbReference type="InterPro" id="IPR005149">
    <property type="entry name" value="Tscrpt_reg_PadR_N"/>
</dbReference>
<gene>
    <name evidence="2" type="ORF">ACFQMG_24380</name>
</gene>
<protein>
    <submittedName>
        <fullName evidence="2">PadR family transcriptional regulator</fullName>
    </submittedName>
</protein>
<organism evidence="2 3">
    <name type="scientific">Kitasatospora paranensis</name>
    <dbReference type="NCBI Taxonomy" id="258053"/>
    <lineage>
        <taxon>Bacteria</taxon>
        <taxon>Bacillati</taxon>
        <taxon>Actinomycetota</taxon>
        <taxon>Actinomycetes</taxon>
        <taxon>Kitasatosporales</taxon>
        <taxon>Streptomycetaceae</taxon>
        <taxon>Kitasatospora</taxon>
    </lineage>
</organism>
<name>A0ABW2G1Z0_9ACTN</name>
<reference evidence="3" key="1">
    <citation type="journal article" date="2019" name="Int. J. Syst. Evol. Microbiol.">
        <title>The Global Catalogue of Microorganisms (GCM) 10K type strain sequencing project: providing services to taxonomists for standard genome sequencing and annotation.</title>
        <authorList>
            <consortium name="The Broad Institute Genomics Platform"/>
            <consortium name="The Broad Institute Genome Sequencing Center for Infectious Disease"/>
            <person name="Wu L."/>
            <person name="Ma J."/>
        </authorList>
    </citation>
    <scope>NUCLEOTIDE SEQUENCE [LARGE SCALE GENOMIC DNA]</scope>
    <source>
        <strain evidence="3">CGMCC 1.12859</strain>
    </source>
</reference>
<evidence type="ECO:0000259" key="1">
    <source>
        <dbReference type="Pfam" id="PF03551"/>
    </source>
</evidence>
<dbReference type="PANTHER" id="PTHR33169">
    <property type="entry name" value="PADR-FAMILY TRANSCRIPTIONAL REGULATOR"/>
    <property type="match status" value="1"/>
</dbReference>
<dbReference type="SUPFAM" id="SSF46785">
    <property type="entry name" value="Winged helix' DNA-binding domain"/>
    <property type="match status" value="1"/>
</dbReference>
<sequence length="128" mass="13980">MEDAEAPDDIGAPRAQWLRGVLDMCLLAVIAEQPVYGYEMTVRLADAGLAVASGSIYPALGRLRSRELVEVFRRPGDGGPDRTYYRLSPRGTEALGAWGQEWRRFAQGVGTLVAGEPDTRQSGADREQ</sequence>
<dbReference type="Gene3D" id="1.10.10.10">
    <property type="entry name" value="Winged helix-like DNA-binding domain superfamily/Winged helix DNA-binding domain"/>
    <property type="match status" value="1"/>
</dbReference>